<organism evidence="1 2">
    <name type="scientific">Ornithinimicrobium ciconiae</name>
    <dbReference type="NCBI Taxonomy" id="2594265"/>
    <lineage>
        <taxon>Bacteria</taxon>
        <taxon>Bacillati</taxon>
        <taxon>Actinomycetota</taxon>
        <taxon>Actinomycetes</taxon>
        <taxon>Micrococcales</taxon>
        <taxon>Ornithinimicrobiaceae</taxon>
        <taxon>Ornithinimicrobium</taxon>
    </lineage>
</organism>
<dbReference type="RefSeq" id="WP_143784641.1">
    <property type="nucleotide sequence ID" value="NZ_CP041616.1"/>
</dbReference>
<protein>
    <submittedName>
        <fullName evidence="1">Uncharacterized protein</fullName>
    </submittedName>
</protein>
<accession>A0A516GEI5</accession>
<keyword evidence="2" id="KW-1185">Reference proteome</keyword>
<dbReference type="AlphaFoldDB" id="A0A516GEI5"/>
<proteinExistence type="predicted"/>
<gene>
    <name evidence="1" type="ORF">FNH13_17625</name>
</gene>
<dbReference type="KEGG" id="orz:FNH13_17625"/>
<reference evidence="1 2" key="1">
    <citation type="submission" date="2019-07" db="EMBL/GenBank/DDBJ databases">
        <title>complete genome sequencing of Ornithinimicrobium sp. H23M54.</title>
        <authorList>
            <person name="Bae J.-W."/>
            <person name="Lee S.-Y."/>
        </authorList>
    </citation>
    <scope>NUCLEOTIDE SEQUENCE [LARGE SCALE GENOMIC DNA]</scope>
    <source>
        <strain evidence="1 2">H23M54</strain>
    </source>
</reference>
<name>A0A516GEI5_9MICO</name>
<sequence>MTDAEASLTFEQAHEQITLILEDMIGGPPTAWVLTWAAEGEVGMDTGVLHEGNLLARAGLLQLASHHVATERDADDAGALVWLADGAGGGG</sequence>
<dbReference type="Proteomes" id="UP000315395">
    <property type="component" value="Chromosome"/>
</dbReference>
<dbReference type="EMBL" id="CP041616">
    <property type="protein sequence ID" value="QDO89921.1"/>
    <property type="molecule type" value="Genomic_DNA"/>
</dbReference>
<evidence type="ECO:0000313" key="1">
    <source>
        <dbReference type="EMBL" id="QDO89921.1"/>
    </source>
</evidence>
<evidence type="ECO:0000313" key="2">
    <source>
        <dbReference type="Proteomes" id="UP000315395"/>
    </source>
</evidence>